<dbReference type="SUPFAM" id="SSF57756">
    <property type="entry name" value="Retrovirus zinc finger-like domains"/>
    <property type="match status" value="1"/>
</dbReference>
<dbReference type="PANTHER" id="PTHR11439">
    <property type="entry name" value="GAG-POL-RELATED RETROTRANSPOSON"/>
    <property type="match status" value="1"/>
</dbReference>
<keyword evidence="1" id="KW-0863">Zinc-finger</keyword>
<evidence type="ECO:0000256" key="1">
    <source>
        <dbReference type="PROSITE-ProRule" id="PRU00047"/>
    </source>
</evidence>
<dbReference type="SMART" id="SM00343">
    <property type="entry name" value="ZnF_C2HC"/>
    <property type="match status" value="2"/>
</dbReference>
<keyword evidence="1" id="KW-0862">Zinc</keyword>
<dbReference type="Pfam" id="PF25597">
    <property type="entry name" value="SH3_retrovirus"/>
    <property type="match status" value="1"/>
</dbReference>
<feature type="domain" description="CCHC-type" evidence="3">
    <location>
        <begin position="49"/>
        <end position="65"/>
    </location>
</feature>
<accession>A0AAW1HTK2</accession>
<dbReference type="InterPro" id="IPR001878">
    <property type="entry name" value="Znf_CCHC"/>
</dbReference>
<sequence>MLMGLESSGIKITGSNIKVKLLQDIKNAIPSETVLLSKVKSIDKIKGPRCYNCNGYGHIAKYCKKDKKKFNKPGHIAKYCKKDKKKFNKPEVKTESTFFTSFNICDEIDKSSCSKAYRLYDPIEKTIWKSRDVVFIEDTTKPSRVTSTSEHDSNDFITFTDDKQENSVEEILEEKSYSSSDDSNGPDDQATDAASEEEFLPSREIHPEQEIRRSERIPKPKLYEDYINYNVKVCEVIHPEQEIRRSERIPKPKLYEDYINYNVKVCEITRDRKAGKLWLDQELYTREILQRFGMENCFAVTTPLDPNQKLVMTSYTAEDTEEKNETTPYQEAIGSLMFLGQLTRPDISFALSTLSRFKRQQTVALSTTEAEYMSLTTAAQEGLWLKRLQKELFPDVEDHYKIYCDNQSAINLASNNVFNPRTKHIDVRHHFIKDIVITKARSI</sequence>
<feature type="compositionally biased region" description="Basic and acidic residues" evidence="2">
    <location>
        <begin position="200"/>
        <end position="213"/>
    </location>
</feature>
<gene>
    <name evidence="4" type="ORF">QE152_g39831</name>
</gene>
<dbReference type="InterPro" id="IPR057670">
    <property type="entry name" value="SH3_retrovirus"/>
</dbReference>
<evidence type="ECO:0000259" key="3">
    <source>
        <dbReference type="PROSITE" id="PS50158"/>
    </source>
</evidence>
<name>A0AAW1HTK2_POPJA</name>
<dbReference type="GO" id="GO:0003676">
    <property type="term" value="F:nucleic acid binding"/>
    <property type="evidence" value="ECO:0007669"/>
    <property type="project" value="InterPro"/>
</dbReference>
<evidence type="ECO:0000256" key="2">
    <source>
        <dbReference type="SAM" id="MobiDB-lite"/>
    </source>
</evidence>
<comment type="caution">
    <text evidence="4">The sequence shown here is derived from an EMBL/GenBank/DDBJ whole genome shotgun (WGS) entry which is preliminary data.</text>
</comment>
<dbReference type="InterPro" id="IPR036875">
    <property type="entry name" value="Znf_CCHC_sf"/>
</dbReference>
<feature type="region of interest" description="Disordered" evidence="2">
    <location>
        <begin position="166"/>
        <end position="213"/>
    </location>
</feature>
<dbReference type="CDD" id="cd09272">
    <property type="entry name" value="RNase_HI_RT_Ty1"/>
    <property type="match status" value="1"/>
</dbReference>
<keyword evidence="1" id="KW-0479">Metal-binding</keyword>
<dbReference type="AlphaFoldDB" id="A0AAW1HTK2"/>
<feature type="region of interest" description="Disordered" evidence="2">
    <location>
        <begin position="141"/>
        <end position="160"/>
    </location>
</feature>
<dbReference type="Gene3D" id="4.10.60.10">
    <property type="entry name" value="Zinc finger, CCHC-type"/>
    <property type="match status" value="1"/>
</dbReference>
<proteinExistence type="predicted"/>
<dbReference type="Proteomes" id="UP001458880">
    <property type="component" value="Unassembled WGS sequence"/>
</dbReference>
<dbReference type="PANTHER" id="PTHR11439:SF483">
    <property type="entry name" value="PEPTIDE SYNTHASE GLIP-LIKE, PUTATIVE (AFU_ORTHOLOGUE AFUA_3G12920)-RELATED"/>
    <property type="match status" value="1"/>
</dbReference>
<feature type="compositionally biased region" description="Basic and acidic residues" evidence="2">
    <location>
        <begin position="149"/>
        <end position="160"/>
    </location>
</feature>
<evidence type="ECO:0000313" key="5">
    <source>
        <dbReference type="Proteomes" id="UP001458880"/>
    </source>
</evidence>
<protein>
    <submittedName>
        <fullName evidence="4">Zinc knuckle</fullName>
    </submittedName>
</protein>
<dbReference type="PROSITE" id="PS50158">
    <property type="entry name" value="ZF_CCHC"/>
    <property type="match status" value="1"/>
</dbReference>
<organism evidence="4 5">
    <name type="scientific">Popillia japonica</name>
    <name type="common">Japanese beetle</name>
    <dbReference type="NCBI Taxonomy" id="7064"/>
    <lineage>
        <taxon>Eukaryota</taxon>
        <taxon>Metazoa</taxon>
        <taxon>Ecdysozoa</taxon>
        <taxon>Arthropoda</taxon>
        <taxon>Hexapoda</taxon>
        <taxon>Insecta</taxon>
        <taxon>Pterygota</taxon>
        <taxon>Neoptera</taxon>
        <taxon>Endopterygota</taxon>
        <taxon>Coleoptera</taxon>
        <taxon>Polyphaga</taxon>
        <taxon>Scarabaeiformia</taxon>
        <taxon>Scarabaeidae</taxon>
        <taxon>Rutelinae</taxon>
        <taxon>Popillia</taxon>
    </lineage>
</organism>
<dbReference type="EMBL" id="JASPKY010000997">
    <property type="protein sequence ID" value="KAK9679643.1"/>
    <property type="molecule type" value="Genomic_DNA"/>
</dbReference>
<evidence type="ECO:0000313" key="4">
    <source>
        <dbReference type="EMBL" id="KAK9679643.1"/>
    </source>
</evidence>
<reference evidence="4 5" key="1">
    <citation type="journal article" date="2024" name="BMC Genomics">
        <title>De novo assembly and annotation of Popillia japonica's genome with initial clues to its potential as an invasive pest.</title>
        <authorList>
            <person name="Cucini C."/>
            <person name="Boschi S."/>
            <person name="Funari R."/>
            <person name="Cardaioli E."/>
            <person name="Iannotti N."/>
            <person name="Marturano G."/>
            <person name="Paoli F."/>
            <person name="Bruttini M."/>
            <person name="Carapelli A."/>
            <person name="Frati F."/>
            <person name="Nardi F."/>
        </authorList>
    </citation>
    <scope>NUCLEOTIDE SEQUENCE [LARGE SCALE GENOMIC DNA]</scope>
    <source>
        <strain evidence="4">DMR45628</strain>
    </source>
</reference>
<dbReference type="Pfam" id="PF00098">
    <property type="entry name" value="zf-CCHC"/>
    <property type="match status" value="1"/>
</dbReference>
<keyword evidence="5" id="KW-1185">Reference proteome</keyword>
<dbReference type="GO" id="GO:0008270">
    <property type="term" value="F:zinc ion binding"/>
    <property type="evidence" value="ECO:0007669"/>
    <property type="project" value="UniProtKB-KW"/>
</dbReference>